<reference evidence="2" key="2">
    <citation type="submission" date="2010-11" db="EMBL/GenBank/DDBJ databases">
        <authorList>
            <consortium name="The Broad Institute Genome Sequencing Platform"/>
            <person name="Earl A."/>
            <person name="Ward D."/>
            <person name="Feldgarden M."/>
            <person name="Gevers D."/>
            <person name="Butler R."/>
            <person name="Young S.K."/>
            <person name="Zeng Q."/>
            <person name="Gargeya S."/>
            <person name="Fitzgerald M."/>
            <person name="Haas B."/>
            <person name="Abouelleil A."/>
            <person name="Alvarado L."/>
            <person name="Arachchi H.M."/>
            <person name="Berlin A."/>
            <person name="Brown A."/>
            <person name="Chapman S.B."/>
            <person name="Chen Z."/>
            <person name="Dunbar C."/>
            <person name="Freedman E."/>
            <person name="Gearin G."/>
            <person name="Gellesch M."/>
            <person name="Goldberg J."/>
            <person name="Griggs A."/>
            <person name="Gujja S."/>
            <person name="Heilman E."/>
            <person name="Heiman D."/>
            <person name="Howarth C."/>
            <person name="Larson L."/>
            <person name="Lui A."/>
            <person name="MacDonald P.J.P."/>
            <person name="Mehta T."/>
            <person name="Montmayeur A."/>
            <person name="Murphy C."/>
            <person name="Neiman D."/>
            <person name="Pearson M."/>
            <person name="Priest M."/>
            <person name="Roberts A."/>
            <person name="Saif S."/>
            <person name="Shea T."/>
            <person name="Shenoy N."/>
            <person name="Sisk P."/>
            <person name="Stolte C."/>
            <person name="Sykes S."/>
            <person name="White J."/>
            <person name="Yandava C."/>
            <person name="Wortman J."/>
            <person name="Nusbaum C."/>
            <person name="Birren B."/>
        </authorList>
    </citation>
    <scope>NUCLEOTIDE SEQUENCE</scope>
    <source>
        <strain evidence="2">P1A1 Lamole</strain>
    </source>
</reference>
<feature type="compositionally biased region" description="Polar residues" evidence="1">
    <location>
        <begin position="317"/>
        <end position="335"/>
    </location>
</feature>
<feature type="compositionally biased region" description="Polar residues" evidence="1">
    <location>
        <begin position="107"/>
        <end position="117"/>
    </location>
</feature>
<feature type="compositionally biased region" description="Low complexity" evidence="1">
    <location>
        <begin position="440"/>
        <end position="450"/>
    </location>
</feature>
<dbReference type="OrthoDB" id="2535650at2759"/>
<dbReference type="OMA" id="WRRHINT"/>
<feature type="compositionally biased region" description="Basic and acidic residues" evidence="1">
    <location>
        <begin position="523"/>
        <end position="537"/>
    </location>
</feature>
<dbReference type="EMBL" id="GL541753">
    <property type="protein sequence ID" value="KDE03190.1"/>
    <property type="molecule type" value="Genomic_DNA"/>
</dbReference>
<gene>
    <name evidence="2" type="ORF">MVLG_06310</name>
</gene>
<name>U5HGW1_USTV1</name>
<evidence type="ECO:0000256" key="1">
    <source>
        <dbReference type="SAM" id="MobiDB-lite"/>
    </source>
</evidence>
<feature type="compositionally biased region" description="Low complexity" evidence="1">
    <location>
        <begin position="82"/>
        <end position="101"/>
    </location>
</feature>
<feature type="region of interest" description="Disordered" evidence="1">
    <location>
        <begin position="1"/>
        <end position="135"/>
    </location>
</feature>
<organism evidence="2">
    <name type="scientific">Microbotryum lychnidis-dioicae (strain p1A1 Lamole / MvSl-1064)</name>
    <name type="common">Anther smut fungus</name>
    <dbReference type="NCBI Taxonomy" id="683840"/>
    <lineage>
        <taxon>Eukaryota</taxon>
        <taxon>Fungi</taxon>
        <taxon>Dikarya</taxon>
        <taxon>Basidiomycota</taxon>
        <taxon>Pucciniomycotina</taxon>
        <taxon>Microbotryomycetes</taxon>
        <taxon>Microbotryales</taxon>
        <taxon>Microbotryaceae</taxon>
        <taxon>Microbotryum</taxon>
    </lineage>
</organism>
<protein>
    <submittedName>
        <fullName evidence="2 3">Uncharacterized protein</fullName>
    </submittedName>
</protein>
<feature type="region of interest" description="Disordered" evidence="1">
    <location>
        <begin position="847"/>
        <end position="959"/>
    </location>
</feature>
<feature type="region of interest" description="Disordered" evidence="1">
    <location>
        <begin position="361"/>
        <end position="391"/>
    </location>
</feature>
<feature type="compositionally biased region" description="Pro residues" evidence="1">
    <location>
        <begin position="275"/>
        <end position="287"/>
    </location>
</feature>
<feature type="compositionally biased region" description="Polar residues" evidence="1">
    <location>
        <begin position="289"/>
        <end position="308"/>
    </location>
</feature>
<dbReference type="EMBL" id="AEIJ01000733">
    <property type="status" value="NOT_ANNOTATED_CDS"/>
    <property type="molecule type" value="Genomic_DNA"/>
</dbReference>
<feature type="compositionally biased region" description="Polar residues" evidence="1">
    <location>
        <begin position="852"/>
        <end position="866"/>
    </location>
</feature>
<dbReference type="Proteomes" id="UP000017200">
    <property type="component" value="Unassembled WGS sequence"/>
</dbReference>
<dbReference type="EnsemblFungi" id="MVLG_06310T0">
    <property type="protein sequence ID" value="MVLG_06310T0"/>
    <property type="gene ID" value="MVLG_06310"/>
</dbReference>
<keyword evidence="4" id="KW-1185">Reference proteome</keyword>
<feature type="region of interest" description="Disordered" evidence="1">
    <location>
        <begin position="265"/>
        <end position="335"/>
    </location>
</feature>
<feature type="compositionally biased region" description="Low complexity" evidence="1">
    <location>
        <begin position="1"/>
        <end position="15"/>
    </location>
</feature>
<reference evidence="4" key="1">
    <citation type="submission" date="2010-11" db="EMBL/GenBank/DDBJ databases">
        <title>The genome sequence of Microbotryum violaceum strain p1A1 Lamole.</title>
        <authorList>
            <person name="Cuomo C."/>
            <person name="Perlin M."/>
            <person name="Young S.K."/>
            <person name="Zeng Q."/>
            <person name="Gargeya S."/>
            <person name="Alvarado L."/>
            <person name="Berlin A."/>
            <person name="Chapman S.B."/>
            <person name="Chen Z."/>
            <person name="Freedman E."/>
            <person name="Gellesch M."/>
            <person name="Goldberg J."/>
            <person name="Griggs A."/>
            <person name="Gujja S."/>
            <person name="Heilman E."/>
            <person name="Heiman D."/>
            <person name="Howarth C."/>
            <person name="Mehta T."/>
            <person name="Neiman D."/>
            <person name="Pearson M."/>
            <person name="Roberts A."/>
            <person name="Saif S."/>
            <person name="Shea T."/>
            <person name="Shenoy N."/>
            <person name="Sisk P."/>
            <person name="Stolte C."/>
            <person name="Sykes S."/>
            <person name="White J."/>
            <person name="Yandava C."/>
            <person name="Haas B."/>
            <person name="Nusbaum C."/>
            <person name="Birren B."/>
        </authorList>
    </citation>
    <scope>NUCLEOTIDE SEQUENCE [LARGE SCALE GENOMIC DNA]</scope>
    <source>
        <strain evidence="4">p1A1 Lamole</strain>
    </source>
</reference>
<feature type="region of interest" description="Disordered" evidence="1">
    <location>
        <begin position="523"/>
        <end position="547"/>
    </location>
</feature>
<accession>U5HGW1</accession>
<feature type="compositionally biased region" description="Basic and acidic residues" evidence="1">
    <location>
        <begin position="950"/>
        <end position="959"/>
    </location>
</feature>
<reference evidence="2 4" key="3">
    <citation type="journal article" date="2015" name="BMC Genomics">
        <title>Sex and parasites: genomic and transcriptomic analysis of Microbotryum lychnidis-dioicae, the biotrophic and plant-castrating anther smut fungus.</title>
        <authorList>
            <person name="Perlin M.H."/>
            <person name="Amselem J."/>
            <person name="Fontanillas E."/>
            <person name="Toh S.S."/>
            <person name="Chen Z."/>
            <person name="Goldberg J."/>
            <person name="Duplessis S."/>
            <person name="Henrissat B."/>
            <person name="Young S."/>
            <person name="Zeng Q."/>
            <person name="Aguileta G."/>
            <person name="Petit E."/>
            <person name="Badouin H."/>
            <person name="Andrews J."/>
            <person name="Razeeq D."/>
            <person name="Gabaldon T."/>
            <person name="Quesneville H."/>
            <person name="Giraud T."/>
            <person name="Hood M.E."/>
            <person name="Schultz D.J."/>
            <person name="Cuomo C.A."/>
        </authorList>
    </citation>
    <scope>NUCLEOTIDE SEQUENCE [LARGE SCALE GENOMIC DNA]</scope>
    <source>
        <strain evidence="4">p1A1 Lamole</strain>
        <strain evidence="2">P1A1 Lamole</strain>
    </source>
</reference>
<evidence type="ECO:0000313" key="4">
    <source>
        <dbReference type="Proteomes" id="UP000017200"/>
    </source>
</evidence>
<feature type="compositionally biased region" description="Pro residues" evidence="1">
    <location>
        <begin position="938"/>
        <end position="949"/>
    </location>
</feature>
<feature type="region of interest" description="Disordered" evidence="1">
    <location>
        <begin position="412"/>
        <end position="498"/>
    </location>
</feature>
<evidence type="ECO:0000313" key="2">
    <source>
        <dbReference type="EMBL" id="KDE03190.1"/>
    </source>
</evidence>
<feature type="region of interest" description="Disordered" evidence="1">
    <location>
        <begin position="579"/>
        <end position="603"/>
    </location>
</feature>
<reference evidence="3" key="4">
    <citation type="submission" date="2015-06" db="UniProtKB">
        <authorList>
            <consortium name="EnsemblFungi"/>
        </authorList>
    </citation>
    <scope>IDENTIFICATION</scope>
</reference>
<evidence type="ECO:0000313" key="3">
    <source>
        <dbReference type="EnsemblFungi" id="MVLG_06310T0"/>
    </source>
</evidence>
<feature type="compositionally biased region" description="Polar residues" evidence="1">
    <location>
        <begin position="412"/>
        <end position="439"/>
    </location>
</feature>
<dbReference type="AlphaFoldDB" id="U5HGW1"/>
<feature type="compositionally biased region" description="Polar residues" evidence="1">
    <location>
        <begin position="125"/>
        <end position="135"/>
    </location>
</feature>
<proteinExistence type="predicted"/>
<feature type="region of interest" description="Disordered" evidence="1">
    <location>
        <begin position="997"/>
        <end position="1019"/>
    </location>
</feature>
<dbReference type="HOGENOM" id="CLU_296329_0_0_1"/>
<dbReference type="InParanoid" id="U5HGW1"/>
<sequence length="1019" mass="109945">MSHSSADPPAPAGSAEVIIPRLPPPQFEPREKGQPRLTLFTGTTGEFEALNRAFKRPRHVQSEPVPSPSLETAGVDSNQGCTATVDQQQTSATAASESAGAKRPRLSLSTPSQTSRTPIVRQLTPGDQDQSAQPLRSQGVALVNEVLTRIVLFRPGNTERRARWGGNPRFWDEYSAIECALVTFTNDKAAHAVFSPTLLVEFKKTLLGQMTLAQAIPFSGQQFETAMNRVQSLINHLRALYCSTCLCRALPLVVESQWIDIVRAPSNPHSTSPQNFPPPTHEPPPLPSTAHSTTSRATPESAPGNQDCSRFRPSPPTSSLLNTEQPSTSAVSSLTHSLGQNLPAIAPSSVILPPRHRSRLEIPGSAASQGPSPPPTSTTSQSSKQGFNSNPSLGVSSGIVYGTSASWNASPFLSNSAREPPTQGSPLNRSPPRFQSQFGPSPSSLPPRSSHIQESSHWRQPRQIPQSRPGPVHPHPQGLSTTHRSPPLGGSAGPFPPQQLQMPIEAELERIYQMGISAGRRYEHEKVHGKERARAEAETPSQASAPPRLSQDFAQALAQPQASMQATEKMQSLAKAQVQASIRAPAPRVAPPPNDSGHGQMQSPAPNYVAYRGKLPQNSGPNMLQMINSRPMHFSADVSPTLPHDQLVGVPARVPSPTEQFRASLHRPPAFIEGTEGLPEHFGPVYVLLNLAATPDVAKGVLGFLLDTLPISTALDVIVTRLRESARRFITRPPKDHHQLLMRVVPFYNAFADHTAEQLKLGRMSLQAFNEGTLRVDQTEQAKMMGGFEQAKYADRVCEILARAIDTWHAHVTKILGPTPVPATPRSRSQSGEGQGVQLLQNGQAGVMPSISHPTRLSSSLGTSSVPPAGNDTGAPLDRAIKRTHRSSRSESNVAVQQNPPPSNNAGAAPRRVSGPSPVPAEKNLAVAPQSRPSSRLSPPPQPVQPPPTARDRLRAKREELVPALEKVIQAVESFQTQSSAHEDYAALVQRFKKAKIERERQKAPPPPLLSPLLLKIPP</sequence>